<name>A0A7C2BLG7_9CREN</name>
<gene>
    <name evidence="1" type="ORF">ENP55_06200</name>
</gene>
<dbReference type="AlphaFoldDB" id="A0A7C2BLG7"/>
<accession>A0A7C2BLG7</accession>
<organism evidence="1">
    <name type="scientific">Thermosphaera aggregans</name>
    <dbReference type="NCBI Taxonomy" id="54254"/>
    <lineage>
        <taxon>Archaea</taxon>
        <taxon>Thermoproteota</taxon>
        <taxon>Thermoprotei</taxon>
        <taxon>Desulfurococcales</taxon>
        <taxon>Desulfurococcaceae</taxon>
        <taxon>Thermosphaera</taxon>
    </lineage>
</organism>
<protein>
    <submittedName>
        <fullName evidence="1">Polymer-forming cytoskeletal protein</fullName>
    </submittedName>
</protein>
<sequence>MGIGDLSVGGSVKLKGPIKLGNLSIAGSLSVEGDLEADVLEVSGSGRVAGRLKSGRITVSGSLLVEKNIEGGQIEVSGSLSVSETVEAENLSISGSLKAGEVRAGRLEIRGVAKGGIFKGREVEVGRESEVHGVVVGCTVVVARNASVDKVVGKQVRVGRGAMVDYLEAEEVVVEDLADIGVLTYVVKAELSSKARIGETRKTDKLSITPDCNV</sequence>
<evidence type="ECO:0000313" key="1">
    <source>
        <dbReference type="EMBL" id="HEF87850.1"/>
    </source>
</evidence>
<comment type="caution">
    <text evidence="1">The sequence shown here is derived from an EMBL/GenBank/DDBJ whole genome shotgun (WGS) entry which is preliminary data.</text>
</comment>
<proteinExistence type="predicted"/>
<dbReference type="EMBL" id="DSJT01000034">
    <property type="protein sequence ID" value="HEF87850.1"/>
    <property type="molecule type" value="Genomic_DNA"/>
</dbReference>
<reference evidence="1" key="1">
    <citation type="journal article" date="2020" name="mSystems">
        <title>Genome- and Community-Level Interaction Insights into Carbon Utilization and Element Cycling Functions of Hydrothermarchaeota in Hydrothermal Sediment.</title>
        <authorList>
            <person name="Zhou Z."/>
            <person name="Liu Y."/>
            <person name="Xu W."/>
            <person name="Pan J."/>
            <person name="Luo Z.H."/>
            <person name="Li M."/>
        </authorList>
    </citation>
    <scope>NUCLEOTIDE SEQUENCE [LARGE SCALE GENOMIC DNA]</scope>
    <source>
        <strain evidence="1">SpSt-23</strain>
    </source>
</reference>